<evidence type="ECO:0000259" key="2">
    <source>
        <dbReference type="SMART" id="SM00829"/>
    </source>
</evidence>
<dbReference type="CDD" id="cd05288">
    <property type="entry name" value="PGDH"/>
    <property type="match status" value="1"/>
</dbReference>
<sequence>MSVPSTALEVRLASRPHGWPTDENFEIAEVSVPSPGEGQIVVRNVVMSVDPYMRGRMNDVKSYSAPFQIGEPLDGGVVGEVVASNFDGLKPGDHVLHGLGWREYAVLDGTQALKVDPAVAPLSTYLGVLGMPGLTAYAGLLATAEFKEGDVVFVSGAAGAVGQLVGQIARLKGASRVIGSAGSADKVKYLVDELGFDAAFNYKDGPVAEQLAALAPNGIDVYFDNVGGEHLEAAIAVMNPHGRAALCGAISMYNDTTPPAAPRNLVQLIGKRITLRGLLVGDHQALQPQFVAEMGAWIASGELKYTETVVEGGVRQAPAAFLGMLRGENTGKMLVQLG</sequence>
<dbReference type="SUPFAM" id="SSF51735">
    <property type="entry name" value="NAD(P)-binding Rossmann-fold domains"/>
    <property type="match status" value="1"/>
</dbReference>
<gene>
    <name evidence="3" type="ORF">FKR81_22430</name>
</gene>
<dbReference type="InterPro" id="IPR041694">
    <property type="entry name" value="ADH_N_2"/>
</dbReference>
<dbReference type="InterPro" id="IPR036291">
    <property type="entry name" value="NAD(P)-bd_dom_sf"/>
</dbReference>
<dbReference type="OrthoDB" id="9805663at2"/>
<organism evidence="3 4">
    <name type="scientific">Lentzea tibetensis</name>
    <dbReference type="NCBI Taxonomy" id="2591470"/>
    <lineage>
        <taxon>Bacteria</taxon>
        <taxon>Bacillati</taxon>
        <taxon>Actinomycetota</taxon>
        <taxon>Actinomycetes</taxon>
        <taxon>Pseudonocardiales</taxon>
        <taxon>Pseudonocardiaceae</taxon>
        <taxon>Lentzea</taxon>
    </lineage>
</organism>
<dbReference type="GO" id="GO:0016628">
    <property type="term" value="F:oxidoreductase activity, acting on the CH-CH group of donors, NAD or NADP as acceptor"/>
    <property type="evidence" value="ECO:0007669"/>
    <property type="project" value="InterPro"/>
</dbReference>
<feature type="domain" description="Enoyl reductase (ER)" evidence="2">
    <location>
        <begin position="21"/>
        <end position="335"/>
    </location>
</feature>
<dbReference type="AlphaFoldDB" id="A0A563EQR1"/>
<dbReference type="Pfam" id="PF16884">
    <property type="entry name" value="ADH_N_2"/>
    <property type="match status" value="1"/>
</dbReference>
<keyword evidence="4" id="KW-1185">Reference proteome</keyword>
<evidence type="ECO:0000256" key="1">
    <source>
        <dbReference type="ARBA" id="ARBA00023002"/>
    </source>
</evidence>
<accession>A0A563EQR1</accession>
<comment type="caution">
    <text evidence="3">The sequence shown here is derived from an EMBL/GenBank/DDBJ whole genome shotgun (WGS) entry which is preliminary data.</text>
</comment>
<dbReference type="Proteomes" id="UP000316639">
    <property type="component" value="Unassembled WGS sequence"/>
</dbReference>
<dbReference type="PANTHER" id="PTHR43205">
    <property type="entry name" value="PROSTAGLANDIN REDUCTASE"/>
    <property type="match status" value="1"/>
</dbReference>
<dbReference type="SUPFAM" id="SSF50129">
    <property type="entry name" value="GroES-like"/>
    <property type="match status" value="1"/>
</dbReference>
<dbReference type="SMART" id="SM00829">
    <property type="entry name" value="PKS_ER"/>
    <property type="match status" value="1"/>
</dbReference>
<dbReference type="InterPro" id="IPR013149">
    <property type="entry name" value="ADH-like_C"/>
</dbReference>
<protein>
    <submittedName>
        <fullName evidence="3">NADP-dependent oxidoreductase</fullName>
    </submittedName>
</protein>
<dbReference type="PANTHER" id="PTHR43205:SF7">
    <property type="entry name" value="PROSTAGLANDIN REDUCTASE 1"/>
    <property type="match status" value="1"/>
</dbReference>
<dbReference type="RefSeq" id="WP_146354090.1">
    <property type="nucleotide sequence ID" value="NZ_VOBR01000014.1"/>
</dbReference>
<dbReference type="FunFam" id="3.40.50.720:FF:000121">
    <property type="entry name" value="Prostaglandin reductase 2"/>
    <property type="match status" value="1"/>
</dbReference>
<name>A0A563EQR1_9PSEU</name>
<reference evidence="3 4" key="1">
    <citation type="submission" date="2019-07" db="EMBL/GenBank/DDBJ databases">
        <title>Lentzea xizangensis sp. nov., isolated from Qinghai-Tibetan Plateau Soils.</title>
        <authorList>
            <person name="Huang J."/>
        </authorList>
    </citation>
    <scope>NUCLEOTIDE SEQUENCE [LARGE SCALE GENOMIC DNA]</scope>
    <source>
        <strain evidence="3 4">FXJ1.1311</strain>
    </source>
</reference>
<dbReference type="Gene3D" id="3.40.50.720">
    <property type="entry name" value="NAD(P)-binding Rossmann-like Domain"/>
    <property type="match status" value="1"/>
</dbReference>
<dbReference type="InterPro" id="IPR045010">
    <property type="entry name" value="MDR_fam"/>
</dbReference>
<dbReference type="EMBL" id="VOBR01000014">
    <property type="protein sequence ID" value="TWP49990.1"/>
    <property type="molecule type" value="Genomic_DNA"/>
</dbReference>
<evidence type="ECO:0000313" key="3">
    <source>
        <dbReference type="EMBL" id="TWP49990.1"/>
    </source>
</evidence>
<evidence type="ECO:0000313" key="4">
    <source>
        <dbReference type="Proteomes" id="UP000316639"/>
    </source>
</evidence>
<dbReference type="Gene3D" id="3.90.180.10">
    <property type="entry name" value="Medium-chain alcohol dehydrogenases, catalytic domain"/>
    <property type="match status" value="1"/>
</dbReference>
<proteinExistence type="predicted"/>
<keyword evidence="1" id="KW-0560">Oxidoreductase</keyword>
<dbReference type="InterPro" id="IPR020843">
    <property type="entry name" value="ER"/>
</dbReference>
<dbReference type="InterPro" id="IPR011032">
    <property type="entry name" value="GroES-like_sf"/>
</dbReference>
<dbReference type="Pfam" id="PF00107">
    <property type="entry name" value="ADH_zinc_N"/>
    <property type="match status" value="1"/>
</dbReference>